<proteinExistence type="predicted"/>
<gene>
    <name evidence="1" type="ORF">JJQ60_15185</name>
</gene>
<dbReference type="AlphaFoldDB" id="A0A936ZT05"/>
<protein>
    <submittedName>
        <fullName evidence="1">Uncharacterized protein</fullName>
    </submittedName>
</protein>
<dbReference type="RefSeq" id="WP_201922015.1">
    <property type="nucleotide sequence ID" value="NZ_BAABAX010000014.1"/>
</dbReference>
<evidence type="ECO:0000313" key="1">
    <source>
        <dbReference type="EMBL" id="MBL0684872.1"/>
    </source>
</evidence>
<name>A0A936ZT05_9FLAO</name>
<comment type="caution">
    <text evidence="1">The sequence shown here is derived from an EMBL/GenBank/DDBJ whole genome shotgun (WGS) entry which is preliminary data.</text>
</comment>
<keyword evidence="2" id="KW-1185">Reference proteome</keyword>
<evidence type="ECO:0000313" key="2">
    <source>
        <dbReference type="Proteomes" id="UP000651057"/>
    </source>
</evidence>
<dbReference type="EMBL" id="JAERQJ010000006">
    <property type="protein sequence ID" value="MBL0684872.1"/>
    <property type="molecule type" value="Genomic_DNA"/>
</dbReference>
<dbReference type="Proteomes" id="UP000651057">
    <property type="component" value="Unassembled WGS sequence"/>
</dbReference>
<reference evidence="1" key="1">
    <citation type="submission" date="2021-01" db="EMBL/GenBank/DDBJ databases">
        <authorList>
            <person name="Zhong Y.L."/>
        </authorList>
    </citation>
    <scope>NUCLEOTIDE SEQUENCE</scope>
    <source>
        <strain evidence="1">KCTC 23302</strain>
    </source>
</reference>
<organism evidence="1 2">
    <name type="scientific">Aquimarina mytili</name>
    <dbReference type="NCBI Taxonomy" id="874423"/>
    <lineage>
        <taxon>Bacteria</taxon>
        <taxon>Pseudomonadati</taxon>
        <taxon>Bacteroidota</taxon>
        <taxon>Flavobacteriia</taxon>
        <taxon>Flavobacteriales</taxon>
        <taxon>Flavobacteriaceae</taxon>
        <taxon>Aquimarina</taxon>
    </lineage>
</organism>
<accession>A0A936ZT05</accession>
<sequence>MSKHNCKYCDREMNVSSLAYKSNSYCNVCFDDRVKASGLKKEEDNLVFTYNGISVQID</sequence>